<feature type="domain" description="Glutamine amidotransferase type-2" evidence="9">
    <location>
        <begin position="2"/>
        <end position="214"/>
    </location>
</feature>
<keyword evidence="11" id="KW-1185">Reference proteome</keyword>
<dbReference type="Pfam" id="PF13537">
    <property type="entry name" value="GATase_7"/>
    <property type="match status" value="1"/>
</dbReference>
<dbReference type="CDD" id="cd01991">
    <property type="entry name" value="Asn_synthase_B_C"/>
    <property type="match status" value="1"/>
</dbReference>
<evidence type="ECO:0000256" key="3">
    <source>
        <dbReference type="ARBA" id="ARBA00012737"/>
    </source>
</evidence>
<organism evidence="10 11">
    <name type="scientific">Janthinobacterium fluminis</name>
    <dbReference type="NCBI Taxonomy" id="2987524"/>
    <lineage>
        <taxon>Bacteria</taxon>
        <taxon>Pseudomonadati</taxon>
        <taxon>Pseudomonadota</taxon>
        <taxon>Betaproteobacteria</taxon>
        <taxon>Burkholderiales</taxon>
        <taxon>Oxalobacteraceae</taxon>
        <taxon>Janthinobacterium</taxon>
    </lineage>
</organism>
<dbReference type="Gene3D" id="3.40.50.620">
    <property type="entry name" value="HUPs"/>
    <property type="match status" value="2"/>
</dbReference>
<dbReference type="PANTHER" id="PTHR43284:SF1">
    <property type="entry name" value="ASPARAGINE SYNTHETASE"/>
    <property type="match status" value="1"/>
</dbReference>
<keyword evidence="4" id="KW-0547">Nucleotide-binding</keyword>
<evidence type="ECO:0000256" key="2">
    <source>
        <dbReference type="ARBA" id="ARBA00005752"/>
    </source>
</evidence>
<dbReference type="SUPFAM" id="SSF56235">
    <property type="entry name" value="N-terminal nucleophile aminohydrolases (Ntn hydrolases)"/>
    <property type="match status" value="1"/>
</dbReference>
<dbReference type="InterPro" id="IPR017539">
    <property type="entry name" value="XrtA_amidotfase"/>
</dbReference>
<evidence type="ECO:0000313" key="11">
    <source>
        <dbReference type="Proteomes" id="UP001221208"/>
    </source>
</evidence>
<dbReference type="InterPro" id="IPR017932">
    <property type="entry name" value="GATase_2_dom"/>
</dbReference>
<accession>A0ABT5JWL5</accession>
<dbReference type="PANTHER" id="PTHR43284">
    <property type="entry name" value="ASPARAGINE SYNTHETASE (GLUTAMINE-HYDROLYZING)"/>
    <property type="match status" value="1"/>
</dbReference>
<reference evidence="10 11" key="1">
    <citation type="submission" date="2022-10" db="EMBL/GenBank/DDBJ databases">
        <title>Janthinobacterium sp. hw3 Genome sequencing.</title>
        <authorList>
            <person name="Park S."/>
        </authorList>
    </citation>
    <scope>NUCLEOTIDE SEQUENCE [LARGE SCALE GENOMIC DNA]</scope>
    <source>
        <strain evidence="11">hw3</strain>
    </source>
</reference>
<comment type="similarity">
    <text evidence="2">Belongs to the asparagine synthetase family.</text>
</comment>
<dbReference type="InterPro" id="IPR051786">
    <property type="entry name" value="ASN_synthetase/amidase"/>
</dbReference>
<evidence type="ECO:0000256" key="1">
    <source>
        <dbReference type="ARBA" id="ARBA00005187"/>
    </source>
</evidence>
<comment type="catalytic activity">
    <reaction evidence="7">
        <text>L-aspartate + L-glutamine + ATP + H2O = L-asparagine + L-glutamate + AMP + diphosphate + H(+)</text>
        <dbReference type="Rhea" id="RHEA:12228"/>
        <dbReference type="ChEBI" id="CHEBI:15377"/>
        <dbReference type="ChEBI" id="CHEBI:15378"/>
        <dbReference type="ChEBI" id="CHEBI:29985"/>
        <dbReference type="ChEBI" id="CHEBI:29991"/>
        <dbReference type="ChEBI" id="CHEBI:30616"/>
        <dbReference type="ChEBI" id="CHEBI:33019"/>
        <dbReference type="ChEBI" id="CHEBI:58048"/>
        <dbReference type="ChEBI" id="CHEBI:58359"/>
        <dbReference type="ChEBI" id="CHEBI:456215"/>
        <dbReference type="EC" id="6.3.5.4"/>
    </reaction>
</comment>
<gene>
    <name evidence="10" type="ORF">OIK44_04575</name>
</gene>
<dbReference type="EMBL" id="JAQQXR010000001">
    <property type="protein sequence ID" value="MDC8756861.1"/>
    <property type="molecule type" value="Genomic_DNA"/>
</dbReference>
<evidence type="ECO:0000256" key="6">
    <source>
        <dbReference type="ARBA" id="ARBA00022962"/>
    </source>
</evidence>
<comment type="pathway">
    <text evidence="1">Amino-acid biosynthesis; L-asparagine biosynthesis; L-asparagine from L-aspartate (L-Gln route): step 1/1.</text>
</comment>
<evidence type="ECO:0000256" key="5">
    <source>
        <dbReference type="ARBA" id="ARBA00022840"/>
    </source>
</evidence>
<dbReference type="CDD" id="cd00712">
    <property type="entry name" value="AsnB"/>
    <property type="match status" value="1"/>
</dbReference>
<evidence type="ECO:0000259" key="9">
    <source>
        <dbReference type="PROSITE" id="PS51278"/>
    </source>
</evidence>
<dbReference type="InterPro" id="IPR029055">
    <property type="entry name" value="Ntn_hydrolases_N"/>
</dbReference>
<evidence type="ECO:0000256" key="8">
    <source>
        <dbReference type="SAM" id="MobiDB-lite"/>
    </source>
</evidence>
<dbReference type="InterPro" id="IPR001962">
    <property type="entry name" value="Asn_synthase"/>
</dbReference>
<dbReference type="InterPro" id="IPR006426">
    <property type="entry name" value="Asn_synth_AEB"/>
</dbReference>
<sequence>MCGIVGIFDLQGRRDIDRAVLARMNHSQFHRGPDQGGLHLEAGVGLGHRRLSIIDLGGGQQPLFNEERDVVVVYNGEIYNFAALTRELCLFGHRFRSHCDTEVIVHAWEQWGERCVEHFRGMFAFGLWDRKRRSLFLARDRLGVKPLYYAVADDGCLVFGSELKALLAHPGMARELDPAAVEDYFAYGYVPEPRSIFRAARKLAPGHTLCLRSGAAMAEPAPYWDVQFAPRRPASEAQAGDELIERLREAVKIRLVADVPLGAFLSGGVDSSAVVAMMAGATGEAVNTCSISFGDPQFNEAGYADQVARRYHTHHHALQVEQDDFALIDALADIYDEPFADSSALPTYRVCELARRRVTVALSGDGGDENLAGYRRYRWHLHEEKLRALLPLGLRRALFGPLGWAYPKADWAPRALRAKTTFEALARDSVAAYFHSVSLMDDALRARLFSGDFLRGLDGYRAVEVLRRHAKAGPAGDALSQVQYLDLKTYLPGDILTKVDRASMAHALEVRVPLLDHQLVEWIAGLPSDLKLRGGEGKYLFKKALRPYLPDALLYRGKMGFSVPLAAWLRGPLRARLRARLLAPTLAATGMFNMDCVRALIEQHDSGRRDHSAALWSLLMFESFLRRLPARPAAGPSPANIDLHQQAHPQTYQS</sequence>
<keyword evidence="5" id="KW-0067">ATP-binding</keyword>
<dbReference type="Proteomes" id="UP001221208">
    <property type="component" value="Unassembled WGS sequence"/>
</dbReference>
<dbReference type="Pfam" id="PF00733">
    <property type="entry name" value="Asn_synthase"/>
    <property type="match status" value="1"/>
</dbReference>
<evidence type="ECO:0000256" key="4">
    <source>
        <dbReference type="ARBA" id="ARBA00022741"/>
    </source>
</evidence>
<keyword evidence="6" id="KW-0315">Glutamine amidotransferase</keyword>
<feature type="region of interest" description="Disordered" evidence="8">
    <location>
        <begin position="635"/>
        <end position="654"/>
    </location>
</feature>
<name>A0ABT5JWL5_9BURK</name>
<dbReference type="NCBIfam" id="TIGR01536">
    <property type="entry name" value="asn_synth_AEB"/>
    <property type="match status" value="1"/>
</dbReference>
<proteinExistence type="inferred from homology"/>
<comment type="caution">
    <text evidence="10">The sequence shown here is derived from an EMBL/GenBank/DDBJ whole genome shotgun (WGS) entry which is preliminary data.</text>
</comment>
<evidence type="ECO:0000313" key="10">
    <source>
        <dbReference type="EMBL" id="MDC8756861.1"/>
    </source>
</evidence>
<dbReference type="Gene3D" id="3.60.20.10">
    <property type="entry name" value="Glutamine Phosphoribosylpyrophosphate, subunit 1, domain 1"/>
    <property type="match status" value="1"/>
</dbReference>
<protein>
    <recommendedName>
        <fullName evidence="3">asparagine synthase (glutamine-hydrolyzing)</fullName>
        <ecNumber evidence="3">6.3.5.4</ecNumber>
    </recommendedName>
</protein>
<dbReference type="RefSeq" id="WP_273669520.1">
    <property type="nucleotide sequence ID" value="NZ_JAQQXR010000001.1"/>
</dbReference>
<dbReference type="EC" id="6.3.5.4" evidence="3"/>
<dbReference type="NCBIfam" id="TIGR03108">
    <property type="entry name" value="eps_aminotran_1"/>
    <property type="match status" value="1"/>
</dbReference>
<dbReference type="SUPFAM" id="SSF52402">
    <property type="entry name" value="Adenine nucleotide alpha hydrolases-like"/>
    <property type="match status" value="1"/>
</dbReference>
<dbReference type="InterPro" id="IPR014729">
    <property type="entry name" value="Rossmann-like_a/b/a_fold"/>
</dbReference>
<evidence type="ECO:0000256" key="7">
    <source>
        <dbReference type="ARBA" id="ARBA00048741"/>
    </source>
</evidence>
<dbReference type="PIRSF" id="PIRSF001589">
    <property type="entry name" value="Asn_synthetase_glu-h"/>
    <property type="match status" value="1"/>
</dbReference>
<dbReference type="PROSITE" id="PS51278">
    <property type="entry name" value="GATASE_TYPE_2"/>
    <property type="match status" value="1"/>
</dbReference>
<dbReference type="InterPro" id="IPR033738">
    <property type="entry name" value="AsnB_N"/>
</dbReference>